<dbReference type="PROSITE" id="PS50883">
    <property type="entry name" value="EAL"/>
    <property type="match status" value="1"/>
</dbReference>
<dbReference type="OrthoDB" id="9804951at2"/>
<dbReference type="InterPro" id="IPR001633">
    <property type="entry name" value="EAL_dom"/>
</dbReference>
<dbReference type="InterPro" id="IPR035919">
    <property type="entry name" value="EAL_sf"/>
</dbReference>
<feature type="transmembrane region" description="Helical" evidence="6">
    <location>
        <begin position="67"/>
        <end position="87"/>
    </location>
</feature>
<feature type="transmembrane region" description="Helical" evidence="6">
    <location>
        <begin position="131"/>
        <end position="151"/>
    </location>
</feature>
<dbReference type="SMART" id="SM00267">
    <property type="entry name" value="GGDEF"/>
    <property type="match status" value="1"/>
</dbReference>
<gene>
    <name evidence="11" type="ORF">CBP31_13470</name>
</gene>
<feature type="transmembrane region" description="Helical" evidence="6">
    <location>
        <begin position="99"/>
        <end position="119"/>
    </location>
</feature>
<dbReference type="Gene3D" id="3.30.450.20">
    <property type="entry name" value="PAS domain"/>
    <property type="match status" value="2"/>
</dbReference>
<dbReference type="PROSITE" id="PS50112">
    <property type="entry name" value="PAS"/>
    <property type="match status" value="1"/>
</dbReference>
<dbReference type="NCBIfam" id="TIGR00254">
    <property type="entry name" value="GGDEF"/>
    <property type="match status" value="1"/>
</dbReference>
<reference evidence="11 12" key="1">
    <citation type="journal article" date="2014" name="Int. J. Syst. Evol. Microbiol.">
        <title>Oceanisphaera profunda sp. nov., a marine bacterium isolated from deep-sea sediment, and emended description of the genus Oceanisphaera.</title>
        <authorList>
            <person name="Xu Z."/>
            <person name="Zhang X.Y."/>
            <person name="Su H.N."/>
            <person name="Yu Z.C."/>
            <person name="Liu C."/>
            <person name="Li H."/>
            <person name="Chen X.L."/>
            <person name="Song X.Y."/>
            <person name="Xie B.B."/>
            <person name="Qin Q.L."/>
            <person name="Zhou B.C."/>
            <person name="Shi M."/>
            <person name="Huang Y."/>
            <person name="Zhang Y.Z."/>
        </authorList>
    </citation>
    <scope>NUCLEOTIDE SEQUENCE [LARGE SCALE GENOMIC DNA]</scope>
    <source>
        <strain evidence="11 12">SM1222</strain>
    </source>
</reference>
<dbReference type="PANTHER" id="PTHR44757">
    <property type="entry name" value="DIGUANYLATE CYCLASE DGCP"/>
    <property type="match status" value="1"/>
</dbReference>
<keyword evidence="5 6" id="KW-0472">Membrane</keyword>
<dbReference type="SUPFAM" id="SSF55785">
    <property type="entry name" value="PYP-like sensor domain (PAS domain)"/>
    <property type="match status" value="2"/>
</dbReference>
<dbReference type="PROSITE" id="PS50887">
    <property type="entry name" value="GGDEF"/>
    <property type="match status" value="1"/>
</dbReference>
<evidence type="ECO:0000256" key="3">
    <source>
        <dbReference type="ARBA" id="ARBA00022692"/>
    </source>
</evidence>
<dbReference type="NCBIfam" id="TIGR00229">
    <property type="entry name" value="sensory_box"/>
    <property type="match status" value="2"/>
</dbReference>
<keyword evidence="4 6" id="KW-1133">Transmembrane helix</keyword>
<evidence type="ECO:0000259" key="8">
    <source>
        <dbReference type="PROSITE" id="PS50113"/>
    </source>
</evidence>
<dbReference type="EMBL" id="CP021377">
    <property type="protein sequence ID" value="ART83510.1"/>
    <property type="molecule type" value="Genomic_DNA"/>
</dbReference>
<dbReference type="Proteomes" id="UP000243937">
    <property type="component" value="Chromosome"/>
</dbReference>
<dbReference type="InterPro" id="IPR011620">
    <property type="entry name" value="Sig_transdc_His_kinase_LytS_TM"/>
</dbReference>
<dbReference type="SMART" id="SM00052">
    <property type="entry name" value="EAL"/>
    <property type="match status" value="1"/>
</dbReference>
<evidence type="ECO:0000313" key="11">
    <source>
        <dbReference type="EMBL" id="ART83510.1"/>
    </source>
</evidence>
<dbReference type="GO" id="GO:0005886">
    <property type="term" value="C:plasma membrane"/>
    <property type="evidence" value="ECO:0007669"/>
    <property type="project" value="UniProtKB-SubCell"/>
</dbReference>
<dbReference type="SUPFAM" id="SSF55073">
    <property type="entry name" value="Nucleotide cyclase"/>
    <property type="match status" value="1"/>
</dbReference>
<dbReference type="SMART" id="SM00086">
    <property type="entry name" value="PAC"/>
    <property type="match status" value="2"/>
</dbReference>
<evidence type="ECO:0000256" key="1">
    <source>
        <dbReference type="ARBA" id="ARBA00004651"/>
    </source>
</evidence>
<dbReference type="Pfam" id="PF08448">
    <property type="entry name" value="PAS_4"/>
    <property type="match status" value="1"/>
</dbReference>
<dbReference type="InterPro" id="IPR052155">
    <property type="entry name" value="Biofilm_reg_signaling"/>
</dbReference>
<feature type="transmembrane region" description="Helical" evidence="6">
    <location>
        <begin position="163"/>
        <end position="181"/>
    </location>
</feature>
<dbReference type="Pfam" id="PF00563">
    <property type="entry name" value="EAL"/>
    <property type="match status" value="1"/>
</dbReference>
<keyword evidence="2" id="KW-1003">Cell membrane</keyword>
<evidence type="ECO:0000256" key="6">
    <source>
        <dbReference type="SAM" id="Phobius"/>
    </source>
</evidence>
<feature type="domain" description="PAS" evidence="7">
    <location>
        <begin position="332"/>
        <end position="363"/>
    </location>
</feature>
<dbReference type="InterPro" id="IPR013656">
    <property type="entry name" value="PAS_4"/>
</dbReference>
<dbReference type="InterPro" id="IPR001610">
    <property type="entry name" value="PAC"/>
</dbReference>
<keyword evidence="12" id="KW-1185">Reference proteome</keyword>
<dbReference type="InterPro" id="IPR000160">
    <property type="entry name" value="GGDEF_dom"/>
</dbReference>
<dbReference type="InterPro" id="IPR035965">
    <property type="entry name" value="PAS-like_dom_sf"/>
</dbReference>
<sequence length="883" mass="98394">MLISIIEQAMLILASGWLLTMNMRKMQAHPRLLTLTTGVWFGIITIACMSMPFSIGPGVLLDVGDAVIFVAGLFGGLLSGGLALVLAGAFKLWFNDANSLISVISMLIALSLGLIGKYALVNTRFSLTFGYLLPASLFLNSISISVIYYSVEPQLQAHVLSMTLPFLVVAMPLTLMLIFILRDTEHRQQEQRALRVSQARLLAITSALPDMMSVIDEDGFYLDIMPDNIIFPGSKDVRRVGQNVSDVFPREHAQRLLAFISRTISEHKVTHMLFELQQDEGERTFESVAQALETRAGEARAVVILTRDISERVKGETDLRIAAVAFDSFQGMLVTDKHNRILRVNQAFSEITGYSETEVLGKTPSIFSSGQHDSAFYQEMWHDINNQGHWQGEIYDKRKSGQIYPQLLSISAVKDEQEQVSHYVASITDLSAEKENAKKIHDLAYYDSLTGLPNRRLLLTSIRKTQRESANSHQLGAIIFIDLDQFKNINDLWGHAVGDKLLLHVTNQLRKVLTEQDSLARLGSDQFVLVLSAQADDQRQLMARLERHSQMLLAMLDQPYTHGGQKLRSSACLGIVALDGFNDAPEELIRQAELAMYAAKDAGKGERRFFDPHMQETISQRLLLEEDIIRGLEAREFGVYFQAQFNSDSQLIGVESLVRWHHPKRGLLSPAAFIDVAEAAGIMSQIDSVVLLRSCEQMAKWTRLPAFSEITVSVNISPAQLYQHGFVEEVLNVVSDTGADPKRLKLELTESMLVTDMQQAIARMRQLKQAGIRFSIDDFGTGYSSLQYLQQLPLDQLKIDQSFVRGLPEDTSSLAIIRAVIAMATSLGLEVIAEGVETEVQRDILLANGCGLYQGYWYAKPLPAEQVEQLDIIDNATSTKALG</sequence>
<dbReference type="RefSeq" id="WP_087038149.1">
    <property type="nucleotide sequence ID" value="NZ_CP021377.1"/>
</dbReference>
<comment type="subcellular location">
    <subcellularLocation>
        <location evidence="1">Cell membrane</location>
        <topology evidence="1">Multi-pass membrane protein</topology>
    </subcellularLocation>
</comment>
<name>A0A1Y0D7J4_9GAMM</name>
<feature type="domain" description="EAL" evidence="9">
    <location>
        <begin position="621"/>
        <end position="875"/>
    </location>
</feature>
<dbReference type="Gene3D" id="3.20.20.450">
    <property type="entry name" value="EAL domain"/>
    <property type="match status" value="1"/>
</dbReference>
<dbReference type="InterPro" id="IPR000014">
    <property type="entry name" value="PAS"/>
</dbReference>
<accession>A0A1Y0D7J4</accession>
<keyword evidence="3 6" id="KW-0812">Transmembrane</keyword>
<dbReference type="Pfam" id="PF07694">
    <property type="entry name" value="5TM-5TMR_LYT"/>
    <property type="match status" value="1"/>
</dbReference>
<dbReference type="PROSITE" id="PS50113">
    <property type="entry name" value="PAC"/>
    <property type="match status" value="1"/>
</dbReference>
<evidence type="ECO:0000259" key="10">
    <source>
        <dbReference type="PROSITE" id="PS50887"/>
    </source>
</evidence>
<dbReference type="InterPro" id="IPR000700">
    <property type="entry name" value="PAS-assoc_C"/>
</dbReference>
<dbReference type="InterPro" id="IPR029787">
    <property type="entry name" value="Nucleotide_cyclase"/>
</dbReference>
<evidence type="ECO:0000256" key="4">
    <source>
        <dbReference type="ARBA" id="ARBA00022989"/>
    </source>
</evidence>
<feature type="domain" description="PAC" evidence="8">
    <location>
        <begin position="390"/>
        <end position="442"/>
    </location>
</feature>
<dbReference type="KEGG" id="opf:CBP31_13470"/>
<dbReference type="SUPFAM" id="SSF141868">
    <property type="entry name" value="EAL domain-like"/>
    <property type="match status" value="1"/>
</dbReference>
<dbReference type="GO" id="GO:0000155">
    <property type="term" value="F:phosphorelay sensor kinase activity"/>
    <property type="evidence" value="ECO:0007669"/>
    <property type="project" value="InterPro"/>
</dbReference>
<proteinExistence type="predicted"/>
<evidence type="ECO:0000256" key="5">
    <source>
        <dbReference type="ARBA" id="ARBA00023136"/>
    </source>
</evidence>
<feature type="transmembrane region" description="Helical" evidence="6">
    <location>
        <begin position="32"/>
        <end position="55"/>
    </location>
</feature>
<dbReference type="AlphaFoldDB" id="A0A1Y0D7J4"/>
<dbReference type="SMART" id="SM00091">
    <property type="entry name" value="PAS"/>
    <property type="match status" value="2"/>
</dbReference>
<dbReference type="Pfam" id="PF13426">
    <property type="entry name" value="PAS_9"/>
    <property type="match status" value="1"/>
</dbReference>
<organism evidence="11 12">
    <name type="scientific">Oceanisphaera profunda</name>
    <dbReference type="NCBI Taxonomy" id="1416627"/>
    <lineage>
        <taxon>Bacteria</taxon>
        <taxon>Pseudomonadati</taxon>
        <taxon>Pseudomonadota</taxon>
        <taxon>Gammaproteobacteria</taxon>
        <taxon>Aeromonadales</taxon>
        <taxon>Aeromonadaceae</taxon>
        <taxon>Oceanisphaera</taxon>
    </lineage>
</organism>
<dbReference type="CDD" id="cd01949">
    <property type="entry name" value="GGDEF"/>
    <property type="match status" value="1"/>
</dbReference>
<evidence type="ECO:0000259" key="9">
    <source>
        <dbReference type="PROSITE" id="PS50883"/>
    </source>
</evidence>
<dbReference type="CDD" id="cd00130">
    <property type="entry name" value="PAS"/>
    <property type="match status" value="1"/>
</dbReference>
<dbReference type="InterPro" id="IPR043128">
    <property type="entry name" value="Rev_trsase/Diguanyl_cyclase"/>
</dbReference>
<evidence type="ECO:0000256" key="2">
    <source>
        <dbReference type="ARBA" id="ARBA00022475"/>
    </source>
</evidence>
<dbReference type="PANTHER" id="PTHR44757:SF2">
    <property type="entry name" value="BIOFILM ARCHITECTURE MAINTENANCE PROTEIN MBAA"/>
    <property type="match status" value="1"/>
</dbReference>
<dbReference type="CDD" id="cd01948">
    <property type="entry name" value="EAL"/>
    <property type="match status" value="1"/>
</dbReference>
<feature type="domain" description="GGDEF" evidence="10">
    <location>
        <begin position="474"/>
        <end position="612"/>
    </location>
</feature>
<dbReference type="Pfam" id="PF00990">
    <property type="entry name" value="GGDEF"/>
    <property type="match status" value="1"/>
</dbReference>
<protein>
    <submittedName>
        <fullName evidence="11">GGDEF domain-containing protein</fullName>
    </submittedName>
</protein>
<evidence type="ECO:0000313" key="12">
    <source>
        <dbReference type="Proteomes" id="UP000243937"/>
    </source>
</evidence>
<dbReference type="Gene3D" id="3.30.70.270">
    <property type="match status" value="1"/>
</dbReference>
<dbReference type="GO" id="GO:0071555">
    <property type="term" value="P:cell wall organization"/>
    <property type="evidence" value="ECO:0007669"/>
    <property type="project" value="InterPro"/>
</dbReference>
<evidence type="ECO:0000259" key="7">
    <source>
        <dbReference type="PROSITE" id="PS50112"/>
    </source>
</evidence>